<organism evidence="1 2">
    <name type="scientific">Shewanella corallii</name>
    <dbReference type="NCBI Taxonomy" id="560080"/>
    <lineage>
        <taxon>Bacteria</taxon>
        <taxon>Pseudomonadati</taxon>
        <taxon>Pseudomonadota</taxon>
        <taxon>Gammaproteobacteria</taxon>
        <taxon>Alteromonadales</taxon>
        <taxon>Shewanellaceae</taxon>
        <taxon>Shewanella</taxon>
    </lineage>
</organism>
<gene>
    <name evidence="1" type="ORF">L2725_09795</name>
</gene>
<keyword evidence="2" id="KW-1185">Reference proteome</keyword>
<name>A0ABT0N6M4_9GAMM</name>
<evidence type="ECO:0008006" key="3">
    <source>
        <dbReference type="Google" id="ProtNLM"/>
    </source>
</evidence>
<reference evidence="1 2" key="1">
    <citation type="submission" date="2022-01" db="EMBL/GenBank/DDBJ databases">
        <title>Whole genome-based taxonomy of the Shewanellaceae.</title>
        <authorList>
            <person name="Martin-Rodriguez A.J."/>
        </authorList>
    </citation>
    <scope>NUCLEOTIDE SEQUENCE [LARGE SCALE GENOMIC DNA]</scope>
    <source>
        <strain evidence="1 2">DSM 21332</strain>
    </source>
</reference>
<evidence type="ECO:0000313" key="2">
    <source>
        <dbReference type="Proteomes" id="UP001202831"/>
    </source>
</evidence>
<accession>A0ABT0N6M4</accession>
<sequence length="188" mass="22142">MEIKLASDVLESIQFLWKLEDEELIGWPIDFETSRSARPQLVTLESEPIKVEIETFDASSWFKNNIEEYDKHKFYQLGRDGTGSGFCLWYYPDLNKLPPVVFWGSDGEFHFVAGSIRDFIKQISSGKLFFRGSWLEPDDDEIDQLDWNKLRSTTEIHLGEWSEKPEELTKKGRLEHPDFEGWVNENWE</sequence>
<proteinExistence type="predicted"/>
<protein>
    <recommendedName>
        <fullName evidence="3">SMI1/KNR4 family protein</fullName>
    </recommendedName>
</protein>
<evidence type="ECO:0000313" key="1">
    <source>
        <dbReference type="EMBL" id="MCL2914078.1"/>
    </source>
</evidence>
<comment type="caution">
    <text evidence="1">The sequence shown here is derived from an EMBL/GenBank/DDBJ whole genome shotgun (WGS) entry which is preliminary data.</text>
</comment>
<dbReference type="EMBL" id="JAKIKT010000003">
    <property type="protein sequence ID" value="MCL2914078.1"/>
    <property type="molecule type" value="Genomic_DNA"/>
</dbReference>
<dbReference type="Proteomes" id="UP001202831">
    <property type="component" value="Unassembled WGS sequence"/>
</dbReference>
<dbReference type="RefSeq" id="WP_249248810.1">
    <property type="nucleotide sequence ID" value="NZ_JAKIKT010000003.1"/>
</dbReference>